<dbReference type="SUPFAM" id="SSF55961">
    <property type="entry name" value="Bet v1-like"/>
    <property type="match status" value="1"/>
</dbReference>
<gene>
    <name evidence="1" type="ORF">HMPREF0765_3930</name>
</gene>
<protein>
    <recommendedName>
        <fullName evidence="3">Polyketide cyclase/dehydrase</fullName>
    </recommendedName>
</protein>
<dbReference type="RefSeq" id="WP_003003001.1">
    <property type="nucleotide sequence ID" value="NZ_GG668630.1"/>
</dbReference>
<reference evidence="1 2" key="1">
    <citation type="submission" date="2009-01" db="EMBL/GenBank/DDBJ databases">
        <authorList>
            <person name="Qin X."/>
            <person name="Bachman B."/>
            <person name="Battles P."/>
            <person name="Bell A."/>
            <person name="Bess C."/>
            <person name="Bickham C."/>
            <person name="Chaboub L."/>
            <person name="Chen D."/>
            <person name="Coyle M."/>
            <person name="Deiros D.R."/>
            <person name="Dinh H."/>
            <person name="Forbes L."/>
            <person name="Fowler G."/>
            <person name="Francisco L."/>
            <person name="Fu Q."/>
            <person name="Gubbala S."/>
            <person name="Hale W."/>
            <person name="Han Y."/>
            <person name="Hemphill L."/>
            <person name="Highlander S.K."/>
            <person name="Hirani K."/>
            <person name="Hogues M."/>
            <person name="Jackson L."/>
            <person name="Jakkamsetti A."/>
            <person name="Javaid M."/>
            <person name="Jiang H."/>
            <person name="Korchina V."/>
            <person name="Kovar C."/>
            <person name="Lara F."/>
            <person name="Lee S."/>
            <person name="Mata R."/>
            <person name="Mathew T."/>
            <person name="Moen C."/>
            <person name="Morales K."/>
            <person name="Munidasa M."/>
            <person name="Nazareth L."/>
            <person name="Ngo R."/>
            <person name="Nguyen L."/>
            <person name="Okwuonu G."/>
            <person name="Ongeri F."/>
            <person name="Patil S."/>
            <person name="Petrosino J."/>
            <person name="Pham C."/>
            <person name="Pham P."/>
            <person name="Pu L.-L."/>
            <person name="Puazo M."/>
            <person name="Raj R."/>
            <person name="Reid J."/>
            <person name="Rouhana J."/>
            <person name="Saada N."/>
            <person name="Shang Y."/>
            <person name="Simmons D."/>
            <person name="Thornton R."/>
            <person name="Warren J."/>
            <person name="Weissenberger G."/>
            <person name="Zhang J."/>
            <person name="Zhang L."/>
            <person name="Zhou C."/>
            <person name="Zhu D."/>
            <person name="Muzny D."/>
            <person name="Worley K."/>
            <person name="Gibbs R."/>
        </authorList>
    </citation>
    <scope>NUCLEOTIDE SEQUENCE [LARGE SCALE GENOMIC DNA]</scope>
    <source>
        <strain evidence="1 2">ATCC 33300</strain>
    </source>
</reference>
<dbReference type="Proteomes" id="UP000006241">
    <property type="component" value="Unassembled WGS sequence"/>
</dbReference>
<sequence length="149" mass="17093">MAKEIITQIRIQATPLKIWSVFTEFAQYPHWNPFIKALDGNVRVGKKIRVHIQPPDSGSMVFKPKVLVYEENKKLSWIGRLLLPGIFDGEHAFELIDNGDGTTTFVQSEIFKGLLVPLFQKTLDNNTRRGFEQMNLKLKEMCENESKSA</sequence>
<dbReference type="HOGENOM" id="CLU_069867_4_0_10"/>
<dbReference type="EMBL" id="ACHB01000091">
    <property type="protein sequence ID" value="EEI90343.1"/>
    <property type="molecule type" value="Genomic_DNA"/>
</dbReference>
<dbReference type="PANTHER" id="PTHR36166">
    <property type="entry name" value="CHROMOSOME 9, WHOLE GENOME SHOTGUN SEQUENCE"/>
    <property type="match status" value="1"/>
</dbReference>
<evidence type="ECO:0008006" key="3">
    <source>
        <dbReference type="Google" id="ProtNLM"/>
    </source>
</evidence>
<dbReference type="Gene3D" id="3.30.530.20">
    <property type="match status" value="1"/>
</dbReference>
<name>C2G2X4_SPHSI</name>
<dbReference type="PANTHER" id="PTHR36166:SF1">
    <property type="entry name" value="SRPBCC DOMAIN-CONTAINING PROTEIN"/>
    <property type="match status" value="1"/>
</dbReference>
<dbReference type="Pfam" id="PF10604">
    <property type="entry name" value="Polyketide_cyc2"/>
    <property type="match status" value="1"/>
</dbReference>
<dbReference type="CDD" id="cd07822">
    <property type="entry name" value="SRPBCC_4"/>
    <property type="match status" value="1"/>
</dbReference>
<proteinExistence type="predicted"/>
<comment type="caution">
    <text evidence="1">The sequence shown here is derived from an EMBL/GenBank/DDBJ whole genome shotgun (WGS) entry which is preliminary data.</text>
</comment>
<dbReference type="AlphaFoldDB" id="C2G2X4"/>
<accession>C2G2X4</accession>
<evidence type="ECO:0000313" key="2">
    <source>
        <dbReference type="Proteomes" id="UP000006241"/>
    </source>
</evidence>
<dbReference type="InterPro" id="IPR019587">
    <property type="entry name" value="Polyketide_cyclase/dehydratase"/>
</dbReference>
<dbReference type="InterPro" id="IPR023393">
    <property type="entry name" value="START-like_dom_sf"/>
</dbReference>
<organism evidence="1 2">
    <name type="scientific">Sphingobacterium spiritivorum ATCC 33300</name>
    <dbReference type="NCBI Taxonomy" id="525372"/>
    <lineage>
        <taxon>Bacteria</taxon>
        <taxon>Pseudomonadati</taxon>
        <taxon>Bacteroidota</taxon>
        <taxon>Sphingobacteriia</taxon>
        <taxon>Sphingobacteriales</taxon>
        <taxon>Sphingobacteriaceae</taxon>
        <taxon>Sphingobacterium</taxon>
    </lineage>
</organism>
<evidence type="ECO:0000313" key="1">
    <source>
        <dbReference type="EMBL" id="EEI90343.1"/>
    </source>
</evidence>